<dbReference type="Pfam" id="PF04591">
    <property type="entry name" value="DUF596"/>
    <property type="match status" value="1"/>
</dbReference>
<sequence>MMKTINDIYSAIIKSSYGLSMGTIWQHISVECAGLPDNYLFRKEVFFKILARLLNEKKIKLATNGIFLSGTVEQQIQILQAVWPPYPCEDENDDLDEYGMWFLVKAPAGVVWLTPDGKELWT</sequence>
<dbReference type="InterPro" id="IPR007670">
    <property type="entry name" value="DUF596"/>
</dbReference>
<dbReference type="AlphaFoldDB" id="A0AA50HNU4"/>
<dbReference type="RefSeq" id="WP_306206116.1">
    <property type="nucleotide sequence ID" value="NZ_CP132353.1"/>
</dbReference>
<accession>A0AA50HNU4</accession>
<evidence type="ECO:0000313" key="2">
    <source>
        <dbReference type="Proteomes" id="UP001228139"/>
    </source>
</evidence>
<dbReference type="Gene3D" id="1.10.3510.10">
    <property type="entry name" value="NMB0513-like"/>
    <property type="match status" value="1"/>
</dbReference>
<organism evidence="1 2">
    <name type="scientific">Erwinia pyri</name>
    <dbReference type="NCBI Taxonomy" id="3062598"/>
    <lineage>
        <taxon>Bacteria</taxon>
        <taxon>Pseudomonadati</taxon>
        <taxon>Pseudomonadota</taxon>
        <taxon>Gammaproteobacteria</taxon>
        <taxon>Enterobacterales</taxon>
        <taxon>Erwiniaceae</taxon>
        <taxon>Erwinia</taxon>
    </lineage>
</organism>
<evidence type="ECO:0000313" key="1">
    <source>
        <dbReference type="EMBL" id="WLS77315.1"/>
    </source>
</evidence>
<gene>
    <name evidence="1" type="ORF">Q3V30_12525</name>
</gene>
<dbReference type="SUPFAM" id="SSF160472">
    <property type="entry name" value="NMB0513-like"/>
    <property type="match status" value="1"/>
</dbReference>
<name>A0AA50HNU4_9GAMM</name>
<dbReference type="Proteomes" id="UP001228139">
    <property type="component" value="Chromosome"/>
</dbReference>
<proteinExistence type="predicted"/>
<dbReference type="EMBL" id="CP132353">
    <property type="protein sequence ID" value="WLS77315.1"/>
    <property type="molecule type" value="Genomic_DNA"/>
</dbReference>
<dbReference type="InterPro" id="IPR023138">
    <property type="entry name" value="NMB0513-like_sf"/>
</dbReference>
<protein>
    <submittedName>
        <fullName evidence="1">DUF596 domain-containing protein</fullName>
    </submittedName>
</protein>
<dbReference type="KEGG" id="epi:Q3V30_12525"/>
<reference evidence="1 2" key="1">
    <citation type="submission" date="2023-07" db="EMBL/GenBank/DDBJ databases">
        <title>Pathogenic bacteria of pear tree diseases.</title>
        <authorList>
            <person name="Zhang Z."/>
            <person name="He L."/>
            <person name="Huang R."/>
        </authorList>
    </citation>
    <scope>NUCLEOTIDE SEQUENCE [LARGE SCALE GENOMIC DNA]</scope>
    <source>
        <strain evidence="1 2">DE2</strain>
    </source>
</reference>
<keyword evidence="2" id="KW-1185">Reference proteome</keyword>